<dbReference type="CDD" id="cd04301">
    <property type="entry name" value="NAT_SF"/>
    <property type="match status" value="1"/>
</dbReference>
<dbReference type="AlphaFoldDB" id="A0A2M9CGX2"/>
<evidence type="ECO:0000313" key="4">
    <source>
        <dbReference type="Proteomes" id="UP000228758"/>
    </source>
</evidence>
<dbReference type="Pfam" id="PF13302">
    <property type="entry name" value="Acetyltransf_3"/>
    <property type="match status" value="1"/>
</dbReference>
<dbReference type="GO" id="GO:0016747">
    <property type="term" value="F:acyltransferase activity, transferring groups other than amino-acyl groups"/>
    <property type="evidence" value="ECO:0007669"/>
    <property type="project" value="InterPro"/>
</dbReference>
<dbReference type="InterPro" id="IPR000182">
    <property type="entry name" value="GNAT_dom"/>
</dbReference>
<evidence type="ECO:0000259" key="2">
    <source>
        <dbReference type="PROSITE" id="PS51186"/>
    </source>
</evidence>
<dbReference type="Gene3D" id="3.40.630.30">
    <property type="match status" value="1"/>
</dbReference>
<proteinExistence type="predicted"/>
<organism evidence="3 4">
    <name type="scientific">Diaminobutyricimonas aerilata</name>
    <dbReference type="NCBI Taxonomy" id="1162967"/>
    <lineage>
        <taxon>Bacteria</taxon>
        <taxon>Bacillati</taxon>
        <taxon>Actinomycetota</taxon>
        <taxon>Actinomycetes</taxon>
        <taxon>Micrococcales</taxon>
        <taxon>Microbacteriaceae</taxon>
        <taxon>Diaminobutyricimonas</taxon>
    </lineage>
</organism>
<name>A0A2M9CGX2_9MICO</name>
<gene>
    <name evidence="3" type="ORF">CLV46_0706</name>
</gene>
<dbReference type="SUPFAM" id="SSF55729">
    <property type="entry name" value="Acyl-CoA N-acyltransferases (Nat)"/>
    <property type="match status" value="1"/>
</dbReference>
<comment type="caution">
    <text evidence="3">The sequence shown here is derived from an EMBL/GenBank/DDBJ whole genome shotgun (WGS) entry which is preliminary data.</text>
</comment>
<feature type="compositionally biased region" description="Low complexity" evidence="1">
    <location>
        <begin position="185"/>
        <end position="196"/>
    </location>
</feature>
<dbReference type="EMBL" id="PGFF01000001">
    <property type="protein sequence ID" value="PJJ71164.1"/>
    <property type="molecule type" value="Genomic_DNA"/>
</dbReference>
<feature type="domain" description="N-acetyltransferase" evidence="2">
    <location>
        <begin position="11"/>
        <end position="167"/>
    </location>
</feature>
<dbReference type="InterPro" id="IPR051531">
    <property type="entry name" value="N-acetyltransferase"/>
</dbReference>
<dbReference type="Proteomes" id="UP000228758">
    <property type="component" value="Unassembled WGS sequence"/>
</dbReference>
<evidence type="ECO:0000313" key="3">
    <source>
        <dbReference type="EMBL" id="PJJ71164.1"/>
    </source>
</evidence>
<protein>
    <submittedName>
        <fullName evidence="3">RimJ/RimL family protein N-acetyltransferase</fullName>
    </submittedName>
</protein>
<dbReference type="PANTHER" id="PTHR43792">
    <property type="entry name" value="GNAT FAMILY, PUTATIVE (AFU_ORTHOLOGUE AFUA_3G00765)-RELATED-RELATED"/>
    <property type="match status" value="1"/>
</dbReference>
<keyword evidence="4" id="KW-1185">Reference proteome</keyword>
<reference evidence="3 4" key="1">
    <citation type="submission" date="2017-11" db="EMBL/GenBank/DDBJ databases">
        <title>Genomic Encyclopedia of Archaeal and Bacterial Type Strains, Phase II (KMG-II): From Individual Species to Whole Genera.</title>
        <authorList>
            <person name="Goeker M."/>
        </authorList>
    </citation>
    <scope>NUCLEOTIDE SEQUENCE [LARGE SCALE GENOMIC DNA]</scope>
    <source>
        <strain evidence="3 4">DSM 27393</strain>
    </source>
</reference>
<accession>A0A2M9CGX2</accession>
<dbReference type="InterPro" id="IPR016181">
    <property type="entry name" value="Acyl_CoA_acyltransferase"/>
</dbReference>
<keyword evidence="3" id="KW-0808">Transferase</keyword>
<sequence>MRPVVLHTARLELSAPTLEDVGRITEYCQDPLFERFLTTPWPYTREHGVSFVTEYVANGWRDDREFTWAMRVNGDLVGCIGLRHEDSGAVNLGYWVGAPHRRRGYLGEAMDAVLDWGFARGMDRIRWEAVVGNTASAASARSRGFRYDGIAPGADGTPSWHAHLTVVDDRAPQPGWPDDTFPPTSAAGVGNSGVAADDSGTDR</sequence>
<evidence type="ECO:0000256" key="1">
    <source>
        <dbReference type="SAM" id="MobiDB-lite"/>
    </source>
</evidence>
<dbReference type="PROSITE" id="PS51186">
    <property type="entry name" value="GNAT"/>
    <property type="match status" value="1"/>
</dbReference>
<feature type="region of interest" description="Disordered" evidence="1">
    <location>
        <begin position="169"/>
        <end position="203"/>
    </location>
</feature>